<dbReference type="EMBL" id="RWGY01000031">
    <property type="protein sequence ID" value="TVU15500.1"/>
    <property type="molecule type" value="Genomic_DNA"/>
</dbReference>
<gene>
    <name evidence="1" type="ORF">EJB05_39024</name>
</gene>
<dbReference type="AlphaFoldDB" id="A0A5J9TVR9"/>
<comment type="caution">
    <text evidence="1">The sequence shown here is derived from an EMBL/GenBank/DDBJ whole genome shotgun (WGS) entry which is preliminary data.</text>
</comment>
<name>A0A5J9TVR9_9POAL</name>
<dbReference type="Gramene" id="TVU15500">
    <property type="protein sequence ID" value="TVU15500"/>
    <property type="gene ID" value="EJB05_39024"/>
</dbReference>
<proteinExistence type="predicted"/>
<accession>A0A5J9TVR9</accession>
<keyword evidence="2" id="KW-1185">Reference proteome</keyword>
<reference evidence="1 2" key="1">
    <citation type="journal article" date="2019" name="Sci. Rep.">
        <title>A high-quality genome of Eragrostis curvula grass provides insights into Poaceae evolution and supports new strategies to enhance forage quality.</title>
        <authorList>
            <person name="Carballo J."/>
            <person name="Santos B.A.C.M."/>
            <person name="Zappacosta D."/>
            <person name="Garbus I."/>
            <person name="Selva J.P."/>
            <person name="Gallo C.A."/>
            <person name="Diaz A."/>
            <person name="Albertini E."/>
            <person name="Caccamo M."/>
            <person name="Echenique V."/>
        </authorList>
    </citation>
    <scope>NUCLEOTIDE SEQUENCE [LARGE SCALE GENOMIC DNA]</scope>
    <source>
        <strain evidence="2">cv. Victoria</strain>
        <tissue evidence="1">Leaf</tissue>
    </source>
</reference>
<evidence type="ECO:0000313" key="1">
    <source>
        <dbReference type="EMBL" id="TVU15500.1"/>
    </source>
</evidence>
<protein>
    <submittedName>
        <fullName evidence="1">Uncharacterized protein</fullName>
    </submittedName>
</protein>
<organism evidence="1 2">
    <name type="scientific">Eragrostis curvula</name>
    <name type="common">weeping love grass</name>
    <dbReference type="NCBI Taxonomy" id="38414"/>
    <lineage>
        <taxon>Eukaryota</taxon>
        <taxon>Viridiplantae</taxon>
        <taxon>Streptophyta</taxon>
        <taxon>Embryophyta</taxon>
        <taxon>Tracheophyta</taxon>
        <taxon>Spermatophyta</taxon>
        <taxon>Magnoliopsida</taxon>
        <taxon>Liliopsida</taxon>
        <taxon>Poales</taxon>
        <taxon>Poaceae</taxon>
        <taxon>PACMAD clade</taxon>
        <taxon>Chloridoideae</taxon>
        <taxon>Eragrostideae</taxon>
        <taxon>Eragrostidinae</taxon>
        <taxon>Eragrostis</taxon>
    </lineage>
</organism>
<sequence length="128" mass="14553">MAQEQQGAALNTILGRLRLRLSLGVEHQRSAVPRAVDSAMSKQIVIVQNSHEAPNDIRRTAEHFALERWQLEPDFLIYSVLVTIPTTKNNNVSHLCKQKQGGSSSDYWWVPSRSTHFVFTKTERVVQV</sequence>
<dbReference type="Proteomes" id="UP000324897">
    <property type="component" value="Unassembled WGS sequence"/>
</dbReference>
<evidence type="ECO:0000313" key="2">
    <source>
        <dbReference type="Proteomes" id="UP000324897"/>
    </source>
</evidence>